<feature type="domain" description="WSC" evidence="8">
    <location>
        <begin position="79"/>
        <end position="175"/>
    </location>
</feature>
<keyword evidence="6" id="KW-0325">Glycoprotein</keyword>
<reference evidence="9" key="2">
    <citation type="submission" date="2023-06" db="EMBL/GenBank/DDBJ databases">
        <authorList>
            <consortium name="Lawrence Berkeley National Laboratory"/>
            <person name="Haridas S."/>
            <person name="Hensen N."/>
            <person name="Bonometti L."/>
            <person name="Westerberg I."/>
            <person name="Brannstrom I.O."/>
            <person name="Guillou S."/>
            <person name="Cros-Aarteil S."/>
            <person name="Calhoun S."/>
            <person name="Kuo A."/>
            <person name="Mondo S."/>
            <person name="Pangilinan J."/>
            <person name="Riley R."/>
            <person name="Labutti K."/>
            <person name="Andreopoulos B."/>
            <person name="Lipzen A."/>
            <person name="Chen C."/>
            <person name="Yanf M."/>
            <person name="Daum C."/>
            <person name="Ng V."/>
            <person name="Clum A."/>
            <person name="Steindorff A."/>
            <person name="Ohm R."/>
            <person name="Martin F."/>
            <person name="Silar P."/>
            <person name="Natvig D."/>
            <person name="Lalanne C."/>
            <person name="Gautier V."/>
            <person name="Ament-Velasquez S.L."/>
            <person name="Kruys A."/>
            <person name="Hutchinson M.I."/>
            <person name="Powell A.J."/>
            <person name="Barry K."/>
            <person name="Miller A.N."/>
            <person name="Grigoriev I.V."/>
            <person name="Debuchy R."/>
            <person name="Gladieux P."/>
            <person name="Thoren M.H."/>
            <person name="Johannesson H."/>
        </authorList>
    </citation>
    <scope>NUCLEOTIDE SEQUENCE</scope>
    <source>
        <strain evidence="9">CBS 955.72</strain>
    </source>
</reference>
<organism evidence="9 10">
    <name type="scientific">Lasiosphaeria hispida</name>
    <dbReference type="NCBI Taxonomy" id="260671"/>
    <lineage>
        <taxon>Eukaryota</taxon>
        <taxon>Fungi</taxon>
        <taxon>Dikarya</taxon>
        <taxon>Ascomycota</taxon>
        <taxon>Pezizomycotina</taxon>
        <taxon>Sordariomycetes</taxon>
        <taxon>Sordariomycetidae</taxon>
        <taxon>Sordariales</taxon>
        <taxon>Lasiosphaeriaceae</taxon>
        <taxon>Lasiosphaeria</taxon>
    </lineage>
</organism>
<feature type="compositionally biased region" description="Low complexity" evidence="7">
    <location>
        <begin position="9"/>
        <end position="20"/>
    </location>
</feature>
<keyword evidence="3" id="KW-0732">Signal</keyword>
<proteinExistence type="predicted"/>
<evidence type="ECO:0000256" key="1">
    <source>
        <dbReference type="ARBA" id="ARBA00004167"/>
    </source>
</evidence>
<comment type="subcellular location">
    <subcellularLocation>
        <location evidence="1">Membrane</location>
        <topology evidence="1">Single-pass membrane protein</topology>
    </subcellularLocation>
</comment>
<keyword evidence="4" id="KW-1133">Transmembrane helix</keyword>
<dbReference type="InterPro" id="IPR051836">
    <property type="entry name" value="Kremen_rcpt"/>
</dbReference>
<dbReference type="EMBL" id="JAUIQD010000006">
    <property type="protein sequence ID" value="KAK3346183.1"/>
    <property type="molecule type" value="Genomic_DNA"/>
</dbReference>
<comment type="caution">
    <text evidence="9">The sequence shown here is derived from an EMBL/GenBank/DDBJ whole genome shotgun (WGS) entry which is preliminary data.</text>
</comment>
<evidence type="ECO:0000313" key="9">
    <source>
        <dbReference type="EMBL" id="KAK3346183.1"/>
    </source>
</evidence>
<sequence length="416" mass="43852">MPLSPSEVGSPAANSSASSTSGGGLGEGYTCPGCLDGWSCVPPQTPISRTATACLESTTTVTVCPETSPTETLHPAVADWAFGGCYNDDASRALKNSSIVAPIPGGMTNALCIMFCRSQGFTLAGTEGGFQCFCGDVLFDSWLIDESSCKSPCAGDVDAACFCGGDLALSVWSPDGKVKKAFSVEHFAIPDLLPGQTELSLAMGGVRQTVVRVTTPVYMWPEAAATTSETAQAVTTSESSIDVDGIASTVHAIVSAAVKEAQAIAASEIAKASSMIADARAAVGKGFESIAGELNAHDGNIQHYYNLYHIWLALNPLGPFSSPPNPCYGHPTIKSYDTQQQSNRVWKCSAVEPLGVTKQWTPISAEYPKQLCRGSQHYSYAFSESTYPHANICRLASNHRFSGSCNRYLSNQSRCC</sequence>
<gene>
    <name evidence="9" type="ORF">B0T25DRAFT_571334</name>
</gene>
<dbReference type="PROSITE" id="PS51212">
    <property type="entry name" value="WSC"/>
    <property type="match status" value="1"/>
</dbReference>
<accession>A0AAJ0HAT7</accession>
<evidence type="ECO:0000313" key="10">
    <source>
        <dbReference type="Proteomes" id="UP001275084"/>
    </source>
</evidence>
<dbReference type="SMART" id="SM00321">
    <property type="entry name" value="WSC"/>
    <property type="match status" value="1"/>
</dbReference>
<dbReference type="PANTHER" id="PTHR24269">
    <property type="entry name" value="KREMEN PROTEIN"/>
    <property type="match status" value="1"/>
</dbReference>
<evidence type="ECO:0000256" key="6">
    <source>
        <dbReference type="ARBA" id="ARBA00023180"/>
    </source>
</evidence>
<evidence type="ECO:0000259" key="8">
    <source>
        <dbReference type="PROSITE" id="PS51212"/>
    </source>
</evidence>
<dbReference type="InterPro" id="IPR002889">
    <property type="entry name" value="WSC_carb-bd"/>
</dbReference>
<dbReference type="AlphaFoldDB" id="A0AAJ0HAT7"/>
<evidence type="ECO:0000256" key="3">
    <source>
        <dbReference type="ARBA" id="ARBA00022729"/>
    </source>
</evidence>
<keyword evidence="2" id="KW-0812">Transmembrane</keyword>
<evidence type="ECO:0000256" key="5">
    <source>
        <dbReference type="ARBA" id="ARBA00023136"/>
    </source>
</evidence>
<evidence type="ECO:0000256" key="4">
    <source>
        <dbReference type="ARBA" id="ARBA00022989"/>
    </source>
</evidence>
<dbReference type="GO" id="GO:0005886">
    <property type="term" value="C:plasma membrane"/>
    <property type="evidence" value="ECO:0007669"/>
    <property type="project" value="TreeGrafter"/>
</dbReference>
<feature type="region of interest" description="Disordered" evidence="7">
    <location>
        <begin position="1"/>
        <end position="23"/>
    </location>
</feature>
<keyword evidence="5" id="KW-0472">Membrane</keyword>
<protein>
    <recommendedName>
        <fullName evidence="8">WSC domain-containing protein</fullName>
    </recommendedName>
</protein>
<evidence type="ECO:0000256" key="7">
    <source>
        <dbReference type="SAM" id="MobiDB-lite"/>
    </source>
</evidence>
<dbReference type="Pfam" id="PF01822">
    <property type="entry name" value="WSC"/>
    <property type="match status" value="1"/>
</dbReference>
<dbReference type="Proteomes" id="UP001275084">
    <property type="component" value="Unassembled WGS sequence"/>
</dbReference>
<name>A0AAJ0HAT7_9PEZI</name>
<evidence type="ECO:0000256" key="2">
    <source>
        <dbReference type="ARBA" id="ARBA00022692"/>
    </source>
</evidence>
<dbReference type="PANTHER" id="PTHR24269:SF16">
    <property type="entry name" value="PROTEIN SLG1"/>
    <property type="match status" value="1"/>
</dbReference>
<keyword evidence="10" id="KW-1185">Reference proteome</keyword>
<reference evidence="9" key="1">
    <citation type="journal article" date="2023" name="Mol. Phylogenet. Evol.">
        <title>Genome-scale phylogeny and comparative genomics of the fungal order Sordariales.</title>
        <authorList>
            <person name="Hensen N."/>
            <person name="Bonometti L."/>
            <person name="Westerberg I."/>
            <person name="Brannstrom I.O."/>
            <person name="Guillou S."/>
            <person name="Cros-Aarteil S."/>
            <person name="Calhoun S."/>
            <person name="Haridas S."/>
            <person name="Kuo A."/>
            <person name="Mondo S."/>
            <person name="Pangilinan J."/>
            <person name="Riley R."/>
            <person name="LaButti K."/>
            <person name="Andreopoulos B."/>
            <person name="Lipzen A."/>
            <person name="Chen C."/>
            <person name="Yan M."/>
            <person name="Daum C."/>
            <person name="Ng V."/>
            <person name="Clum A."/>
            <person name="Steindorff A."/>
            <person name="Ohm R.A."/>
            <person name="Martin F."/>
            <person name="Silar P."/>
            <person name="Natvig D.O."/>
            <person name="Lalanne C."/>
            <person name="Gautier V."/>
            <person name="Ament-Velasquez S.L."/>
            <person name="Kruys A."/>
            <person name="Hutchinson M.I."/>
            <person name="Powell A.J."/>
            <person name="Barry K."/>
            <person name="Miller A.N."/>
            <person name="Grigoriev I.V."/>
            <person name="Debuchy R."/>
            <person name="Gladieux P."/>
            <person name="Hiltunen Thoren M."/>
            <person name="Johannesson H."/>
        </authorList>
    </citation>
    <scope>NUCLEOTIDE SEQUENCE</scope>
    <source>
        <strain evidence="9">CBS 955.72</strain>
    </source>
</reference>